<gene>
    <name evidence="1" type="ORF">NDU88_004485</name>
</gene>
<reference evidence="1" key="1">
    <citation type="journal article" date="2022" name="bioRxiv">
        <title>Sequencing and chromosome-scale assembly of the giantPleurodeles waltlgenome.</title>
        <authorList>
            <person name="Brown T."/>
            <person name="Elewa A."/>
            <person name="Iarovenko S."/>
            <person name="Subramanian E."/>
            <person name="Araus A.J."/>
            <person name="Petzold A."/>
            <person name="Susuki M."/>
            <person name="Suzuki K.-i.T."/>
            <person name="Hayashi T."/>
            <person name="Toyoda A."/>
            <person name="Oliveira C."/>
            <person name="Osipova E."/>
            <person name="Leigh N.D."/>
            <person name="Simon A."/>
            <person name="Yun M.H."/>
        </authorList>
    </citation>
    <scope>NUCLEOTIDE SEQUENCE</scope>
    <source>
        <strain evidence="1">20211129_DDA</strain>
        <tissue evidence="1">Liver</tissue>
    </source>
</reference>
<evidence type="ECO:0000313" key="2">
    <source>
        <dbReference type="Proteomes" id="UP001066276"/>
    </source>
</evidence>
<dbReference type="EMBL" id="JANPWB010000011">
    <property type="protein sequence ID" value="KAJ1126072.1"/>
    <property type="molecule type" value="Genomic_DNA"/>
</dbReference>
<evidence type="ECO:0000313" key="1">
    <source>
        <dbReference type="EMBL" id="KAJ1126072.1"/>
    </source>
</evidence>
<comment type="caution">
    <text evidence="1">The sequence shown here is derived from an EMBL/GenBank/DDBJ whole genome shotgun (WGS) entry which is preliminary data.</text>
</comment>
<organism evidence="1 2">
    <name type="scientific">Pleurodeles waltl</name>
    <name type="common">Iberian ribbed newt</name>
    <dbReference type="NCBI Taxonomy" id="8319"/>
    <lineage>
        <taxon>Eukaryota</taxon>
        <taxon>Metazoa</taxon>
        <taxon>Chordata</taxon>
        <taxon>Craniata</taxon>
        <taxon>Vertebrata</taxon>
        <taxon>Euteleostomi</taxon>
        <taxon>Amphibia</taxon>
        <taxon>Batrachia</taxon>
        <taxon>Caudata</taxon>
        <taxon>Salamandroidea</taxon>
        <taxon>Salamandridae</taxon>
        <taxon>Pleurodelinae</taxon>
        <taxon>Pleurodeles</taxon>
    </lineage>
</organism>
<protein>
    <submittedName>
        <fullName evidence="1">Uncharacterized protein</fullName>
    </submittedName>
</protein>
<dbReference type="AlphaFoldDB" id="A0AAV7PCM9"/>
<proteinExistence type="predicted"/>
<accession>A0AAV7PCM9</accession>
<name>A0AAV7PCM9_PLEWA</name>
<sequence length="234" mass="26117">MRPGPTLCFFKATGICFGDSSLDGDGELLSLDKDLAAMERSFSLEDRLFVLDTIFLSGEDLDLVCRVGSSFSCTFDFAYLSKSGGDLDFLFPGESPRSFLGDQRDCTCFVGVLEESCFGEACFCFGLEHDLDRLFGDALDFTGPGESFDLPFLDDDLDISSLGGDLDLPRFTDEAAPFFGELWYFSCLDVDLDRRPLEEDLDLLREYLYLSPLDLELDRARRGDDPDLPRYGEG</sequence>
<dbReference type="Proteomes" id="UP001066276">
    <property type="component" value="Chromosome 7"/>
</dbReference>
<keyword evidence="2" id="KW-1185">Reference proteome</keyword>